<dbReference type="EMBL" id="CP090039">
    <property type="protein sequence ID" value="UPL02646.1"/>
    <property type="molecule type" value="Genomic_DNA"/>
</dbReference>
<accession>A0ACD3ZN51</accession>
<gene>
    <name evidence="1" type="ORF">LCI18_013580</name>
</gene>
<sequence length="369" mass="41590">MGNNTDEIPMTSLHRPGSAVHARTHIKGKDVETQHDINDPMGLAAHIKPDSEMPTANTSRKRQWGLKKNHPLAEFYETQNQTIRSMLKSVDEHEQELTDTHGANTFLYNLCVKGSLVANICLSGLQLYAVNKADPRKYPSGRARISTAGNIVFSFIMFSVSLVLIVMSTRDLAAGSEEETNVFHLPSVIAVTVAFATKLCLFFLCWTVKHIYSQVDILWRDHRNDLFINGFGILTSVGGAKLKWWIDPMGAIILSVLIAGLWLHTAYDEFQLMIGITADKEVQQLITYIAMTHSPLVKKVDTVRAYYSGPRIVVEVDIVIDRNERLQVAHDVAEDLQMKLEKLPSIERAFVHIDYETSRKPEHNLKKLL</sequence>
<protein>
    <submittedName>
        <fullName evidence="1">Uncharacterized protein</fullName>
    </submittedName>
</protein>
<organism evidence="1 2">
    <name type="scientific">Fusarium solani subsp. cucurbitae</name>
    <name type="common">Neocosmosporum cucurbitae</name>
    <dbReference type="NCBI Taxonomy" id="2747967"/>
    <lineage>
        <taxon>Eukaryota</taxon>
        <taxon>Fungi</taxon>
        <taxon>Dikarya</taxon>
        <taxon>Ascomycota</taxon>
        <taxon>Pezizomycotina</taxon>
        <taxon>Sordariomycetes</taxon>
        <taxon>Hypocreomycetidae</taxon>
        <taxon>Hypocreales</taxon>
        <taxon>Nectriaceae</taxon>
        <taxon>Fusarium</taxon>
        <taxon>Fusarium solani species complex</taxon>
    </lineage>
</organism>
<evidence type="ECO:0000313" key="2">
    <source>
        <dbReference type="Proteomes" id="UP000830768"/>
    </source>
</evidence>
<name>A0ACD3ZN51_FUSSC</name>
<dbReference type="Proteomes" id="UP000830768">
    <property type="component" value="Chromosome 11"/>
</dbReference>
<keyword evidence="2" id="KW-1185">Reference proteome</keyword>
<proteinExistence type="predicted"/>
<evidence type="ECO:0000313" key="1">
    <source>
        <dbReference type="EMBL" id="UPL02646.1"/>
    </source>
</evidence>
<reference evidence="1" key="1">
    <citation type="submission" date="2021-11" db="EMBL/GenBank/DDBJ databases">
        <title>Fusarium solani-melongenae Genome sequencing and assembly.</title>
        <authorList>
            <person name="Xie S."/>
            <person name="Huang L."/>
            <person name="Zhang X."/>
        </authorList>
    </citation>
    <scope>NUCLEOTIDE SEQUENCE</scope>
    <source>
        <strain evidence="1">CRI 24-3</strain>
    </source>
</reference>